<evidence type="ECO:0000256" key="3">
    <source>
        <dbReference type="ARBA" id="ARBA00022915"/>
    </source>
</evidence>
<dbReference type="GO" id="GO:0016740">
    <property type="term" value="F:transferase activity"/>
    <property type="evidence" value="ECO:0007669"/>
    <property type="project" value="UniProtKB-KW"/>
</dbReference>
<evidence type="ECO:0000313" key="8">
    <source>
        <dbReference type="EMBL" id="BAJ51073.1"/>
    </source>
</evidence>
<reference evidence="5" key="3">
    <citation type="journal article" date="2012" name="PLoS ONE">
        <title>A Deeply Branching Thermophilic Bacterium with an Ancient Acetyl-CoA Pathway Dominates a Subsurface Ecosystem.</title>
        <authorList>
            <person name="Takami H."/>
            <person name="Noguchi H."/>
            <person name="Takaki Y."/>
            <person name="Uchiyama I."/>
            <person name="Toyoda A."/>
            <person name="Nishi S."/>
            <person name="Chee G.-J."/>
            <person name="Arai W."/>
            <person name="Nunoura T."/>
            <person name="Itoh T."/>
            <person name="Hattori M."/>
            <person name="Takai K."/>
        </authorList>
    </citation>
    <scope>NUCLEOTIDE SEQUENCE</scope>
</reference>
<dbReference type="InterPro" id="IPR011004">
    <property type="entry name" value="Trimer_LpxA-like_sf"/>
</dbReference>
<dbReference type="Proteomes" id="UP000008120">
    <property type="component" value="Chromosome"/>
</dbReference>
<evidence type="ECO:0000313" key="5">
    <source>
        <dbReference type="EMBL" id="BAJ46831.1"/>
    </source>
</evidence>
<keyword evidence="3" id="KW-0220">Diaminopimelate biosynthesis</keyword>
<dbReference type="PROSITE" id="PS00101">
    <property type="entry name" value="HEXAPEP_TRANSFERASES"/>
    <property type="match status" value="1"/>
</dbReference>
<dbReference type="EMBL" id="AP011724">
    <property type="protein sequence ID" value="BAJ46831.1"/>
    <property type="molecule type" value="Genomic_DNA"/>
</dbReference>
<dbReference type="PANTHER" id="PTHR43300">
    <property type="entry name" value="ACETYLTRANSFERASE"/>
    <property type="match status" value="1"/>
</dbReference>
<dbReference type="Pfam" id="PF00132">
    <property type="entry name" value="Hexapep"/>
    <property type="match status" value="1"/>
</dbReference>
<dbReference type="AlphaFoldDB" id="E6N3C5"/>
<dbReference type="PANTHER" id="PTHR43300:SF10">
    <property type="entry name" value="2,3,4,5-TETRAHYDROPYRIDINE-2,6-DICARBOXYLATE N-ACETYLTRANSFERASE"/>
    <property type="match status" value="1"/>
</dbReference>
<proteinExistence type="predicted"/>
<keyword evidence="2 5" id="KW-0808">Transferase</keyword>
<dbReference type="SUPFAM" id="SSF51161">
    <property type="entry name" value="Trimeric LpxA-like enzymes"/>
    <property type="match status" value="1"/>
</dbReference>
<sequence>MSGFISPRSRIKGTVSPNAYVFGATEIGEATFVDDMVTIGFPSRHRLLQAIEKRIAGNNSVMEDASLGSFIGPGCLIRRGCIIYDEVIIEGDVELGHNVLIRSGTMIRAGSRIGSGSMLDGTVLVGRGVNIQSNVYIPHLTKIMDNVFIGPNVVMTNDPYPVGSPLKGPTIATGAIIGAGAVILPGVEVGEGAVVGAGSVVTRNVPPRVVVFGNPAKYAYDVDEYNRKKQAYLKK</sequence>
<organism evidence="5 9">
    <name type="scientific">Caldiarchaeum subterraneum</name>
    <dbReference type="NCBI Taxonomy" id="311458"/>
    <lineage>
        <taxon>Archaea</taxon>
        <taxon>Nitrososphaerota</taxon>
        <taxon>Candidatus Caldarchaeales</taxon>
        <taxon>Candidatus Caldarchaeaceae</taxon>
        <taxon>Candidatus Caldarchaeum</taxon>
    </lineage>
</organism>
<name>E6N3C5_CALS0</name>
<dbReference type="KEGG" id="csu:CSUB_C1222"/>
<accession>E6N3C5</accession>
<reference evidence="5 9" key="1">
    <citation type="journal article" date="2005" name="Environ. Microbiol.">
        <title>Genetic and functional properties of uncultivated thermophilic crenarchaeotes from a subsurface gold mine as revealed by analysis of genome fragments.</title>
        <authorList>
            <person name="Nunoura T."/>
            <person name="Hirayama H."/>
            <person name="Takami H."/>
            <person name="Oida H."/>
            <person name="Nishi S."/>
            <person name="Shimamura S."/>
            <person name="Suzuki Y."/>
            <person name="Inagaki F."/>
            <person name="Takai K."/>
            <person name="Nealson K.H."/>
            <person name="Horikoshi K."/>
        </authorList>
    </citation>
    <scope>NUCLEOTIDE SEQUENCE [LARGE SCALE GENOMIC DNA]</scope>
</reference>
<keyword evidence="4" id="KW-0457">Lysine biosynthesis</keyword>
<evidence type="ECO:0000313" key="6">
    <source>
        <dbReference type="EMBL" id="BAJ48295.1"/>
    </source>
</evidence>
<dbReference type="InterPro" id="IPR050179">
    <property type="entry name" value="Trans_hexapeptide_repeat"/>
</dbReference>
<dbReference type="InterPro" id="IPR018357">
    <property type="entry name" value="Hexapep_transf_CS"/>
</dbReference>
<evidence type="ECO:0000256" key="4">
    <source>
        <dbReference type="ARBA" id="ARBA00023154"/>
    </source>
</evidence>
<evidence type="ECO:0000256" key="1">
    <source>
        <dbReference type="ARBA" id="ARBA00022605"/>
    </source>
</evidence>
<evidence type="ECO:0000313" key="9">
    <source>
        <dbReference type="Proteomes" id="UP000008120"/>
    </source>
</evidence>
<keyword evidence="1" id="KW-0028">Amino-acid biosynthesis</keyword>
<dbReference type="InterPro" id="IPR001451">
    <property type="entry name" value="Hexapep"/>
</dbReference>
<dbReference type="CDD" id="cd03358">
    <property type="entry name" value="LbH_WxcM_N_like"/>
    <property type="match status" value="1"/>
</dbReference>
<protein>
    <submittedName>
        <fullName evidence="5">Acetyl/acyl transferase related protein</fullName>
    </submittedName>
</protein>
<dbReference type="STRING" id="311458.CSUB_C1222"/>
<dbReference type="Gene3D" id="2.160.10.10">
    <property type="entry name" value="Hexapeptide repeat proteins"/>
    <property type="match status" value="1"/>
</dbReference>
<dbReference type="BioCyc" id="CCAL311458:G131R-1234-MONOMER"/>
<dbReference type="EMBL" id="AP011897">
    <property type="protein sequence ID" value="BAJ49598.1"/>
    <property type="molecule type" value="Genomic_DNA"/>
</dbReference>
<evidence type="ECO:0000313" key="7">
    <source>
        <dbReference type="EMBL" id="BAJ49598.1"/>
    </source>
</evidence>
<evidence type="ECO:0000256" key="2">
    <source>
        <dbReference type="ARBA" id="ARBA00022679"/>
    </source>
</evidence>
<reference evidence="5 9" key="2">
    <citation type="journal article" date="2011" name="Nucleic Acids Res.">
        <title>Insights into the evolution of Archaea and eukaryotic protein modifier systems revealed by the genome of a novel archaeal group.</title>
        <authorList>
            <person name="Nunoura T."/>
            <person name="Takaki Y."/>
            <person name="Kakuta J."/>
            <person name="Nishi S."/>
            <person name="Sugahara J."/>
            <person name="Kazama H."/>
            <person name="Chee G."/>
            <person name="Hattori M."/>
            <person name="Kanai A."/>
            <person name="Atomi H."/>
            <person name="Takai K."/>
            <person name="Takami H."/>
        </authorList>
    </citation>
    <scope>NUCLEOTIDE SEQUENCE [LARGE SCALE GENOMIC DNA]</scope>
</reference>
<gene>
    <name evidence="8" type="ORF">CSUB_C1222</name>
    <name evidence="7" type="ORF">HGMM_F01A09C27</name>
    <name evidence="5" type="ORF">HGMM_F29F10C03</name>
    <name evidence="6" type="ORF">HGMM_F31B05C31</name>
</gene>
<dbReference type="EMBL" id="AP011861">
    <property type="protein sequence ID" value="BAJ48295.1"/>
    <property type="molecule type" value="Genomic_DNA"/>
</dbReference>
<dbReference type="EMBL" id="BA000048">
    <property type="protein sequence ID" value="BAJ51073.1"/>
    <property type="molecule type" value="Genomic_DNA"/>
</dbReference>